<name>A0A0E0RIE6_ORYRU</name>
<dbReference type="OMA" id="HDQRARM"/>
<accession>A0A0E0RIE6</accession>
<reference evidence="3" key="1">
    <citation type="submission" date="2013-06" db="EMBL/GenBank/DDBJ databases">
        <authorList>
            <person name="Zhao Q."/>
        </authorList>
    </citation>
    <scope>NUCLEOTIDE SEQUENCE</scope>
    <source>
        <strain evidence="3">cv. W1943</strain>
    </source>
</reference>
<evidence type="ECO:0000256" key="1">
    <source>
        <dbReference type="SAM" id="MobiDB-lite"/>
    </source>
</evidence>
<keyword evidence="3" id="KW-1185">Reference proteome</keyword>
<organism evidence="2 3">
    <name type="scientific">Oryza rufipogon</name>
    <name type="common">Brownbeard rice</name>
    <name type="synonym">Asian wild rice</name>
    <dbReference type="NCBI Taxonomy" id="4529"/>
    <lineage>
        <taxon>Eukaryota</taxon>
        <taxon>Viridiplantae</taxon>
        <taxon>Streptophyta</taxon>
        <taxon>Embryophyta</taxon>
        <taxon>Tracheophyta</taxon>
        <taxon>Spermatophyta</taxon>
        <taxon>Magnoliopsida</taxon>
        <taxon>Liliopsida</taxon>
        <taxon>Poales</taxon>
        <taxon>Poaceae</taxon>
        <taxon>BOP clade</taxon>
        <taxon>Oryzoideae</taxon>
        <taxon>Oryzeae</taxon>
        <taxon>Oryzinae</taxon>
        <taxon>Oryza</taxon>
    </lineage>
</organism>
<protein>
    <submittedName>
        <fullName evidence="2">Uncharacterized protein</fullName>
    </submittedName>
</protein>
<feature type="region of interest" description="Disordered" evidence="1">
    <location>
        <begin position="118"/>
        <end position="140"/>
    </location>
</feature>
<feature type="compositionally biased region" description="Basic and acidic residues" evidence="1">
    <location>
        <begin position="1"/>
        <end position="10"/>
    </location>
</feature>
<dbReference type="AlphaFoldDB" id="A0A0E0RIE6"/>
<proteinExistence type="predicted"/>
<dbReference type="Gramene" id="ORUFI12G16510.1">
    <property type="protein sequence ID" value="ORUFI12G16510.1"/>
    <property type="gene ID" value="ORUFI12G16510"/>
</dbReference>
<evidence type="ECO:0000313" key="2">
    <source>
        <dbReference type="EnsemblPlants" id="ORUFI12G16510.1"/>
    </source>
</evidence>
<sequence length="140" mass="15072">MASTQRDTRPRSSARGRRPSHDQRARMASLGFLRTVWDMNLSARENGDEVVVGVVIGHAEALGGAAERRSGDRREVKLDAVAELGRQLLERLHAAQGSLGGGCGARRSPRRAHLWPRLLVSSSPRTSSSAACAPSQPRVA</sequence>
<dbReference type="HOGENOM" id="CLU_1838420_0_0_1"/>
<reference evidence="2" key="2">
    <citation type="submission" date="2015-06" db="UniProtKB">
        <authorList>
            <consortium name="EnsemblPlants"/>
        </authorList>
    </citation>
    <scope>IDENTIFICATION</scope>
</reference>
<dbReference type="Proteomes" id="UP000008022">
    <property type="component" value="Unassembled WGS sequence"/>
</dbReference>
<evidence type="ECO:0000313" key="3">
    <source>
        <dbReference type="Proteomes" id="UP000008022"/>
    </source>
</evidence>
<dbReference type="EnsemblPlants" id="ORUFI12G16510.1">
    <property type="protein sequence ID" value="ORUFI12G16510.1"/>
    <property type="gene ID" value="ORUFI12G16510"/>
</dbReference>
<feature type="region of interest" description="Disordered" evidence="1">
    <location>
        <begin position="1"/>
        <end position="25"/>
    </location>
</feature>
<feature type="compositionally biased region" description="Low complexity" evidence="1">
    <location>
        <begin position="121"/>
        <end position="140"/>
    </location>
</feature>